<dbReference type="EMBL" id="RBTE01000083">
    <property type="protein sequence ID" value="RMT34320.1"/>
    <property type="molecule type" value="Genomic_DNA"/>
</dbReference>
<sequence length="45" mass="5092">MLRVDQQRVESSYLVDDAYHEAEPTGLVDSRIKPAFAGFMALHRA</sequence>
<proteinExistence type="predicted"/>
<evidence type="ECO:0000313" key="4">
    <source>
        <dbReference type="Proteomes" id="UP000278180"/>
    </source>
</evidence>
<name>A0A3M5BAC1_PSESS</name>
<dbReference type="Proteomes" id="UP000269801">
    <property type="component" value="Unassembled WGS sequence"/>
</dbReference>
<dbReference type="Proteomes" id="UP000278180">
    <property type="component" value="Unassembled WGS sequence"/>
</dbReference>
<reference evidence="3 4" key="1">
    <citation type="submission" date="2018-08" db="EMBL/GenBank/DDBJ databases">
        <title>Recombination of ecologically and evolutionarily significant loci maintains genetic cohesion in the Pseudomonas syringae species complex.</title>
        <authorList>
            <person name="Dillon M."/>
            <person name="Thakur S."/>
            <person name="Almeida R.N.D."/>
            <person name="Weir B.S."/>
            <person name="Guttman D.S."/>
        </authorList>
    </citation>
    <scope>NUCLEOTIDE SEQUENCE [LARGE SCALE GENOMIC DNA]</scope>
    <source>
        <strain evidence="2 4">ICMP 13684</strain>
        <strain evidence="1 3">ICMP 13685</strain>
    </source>
</reference>
<evidence type="ECO:0000313" key="2">
    <source>
        <dbReference type="EMBL" id="RMT34320.1"/>
    </source>
</evidence>
<comment type="caution">
    <text evidence="1">The sequence shown here is derived from an EMBL/GenBank/DDBJ whole genome shotgun (WGS) entry which is preliminary data.</text>
</comment>
<dbReference type="AlphaFoldDB" id="A0A3M5BAC1"/>
<evidence type="ECO:0000313" key="3">
    <source>
        <dbReference type="Proteomes" id="UP000269801"/>
    </source>
</evidence>
<organism evidence="1 3">
    <name type="scientific">Pseudomonas savastanoi</name>
    <name type="common">Pseudomonas syringae pv. savastanoi</name>
    <dbReference type="NCBI Taxonomy" id="29438"/>
    <lineage>
        <taxon>Bacteria</taxon>
        <taxon>Pseudomonadati</taxon>
        <taxon>Pseudomonadota</taxon>
        <taxon>Gammaproteobacteria</taxon>
        <taxon>Pseudomonadales</taxon>
        <taxon>Pseudomonadaceae</taxon>
        <taxon>Pseudomonas</taxon>
    </lineage>
</organism>
<accession>A0A3M5BAC1</accession>
<dbReference type="EMBL" id="RBSL01000399">
    <property type="protein sequence ID" value="RMS21578.1"/>
    <property type="molecule type" value="Genomic_DNA"/>
</dbReference>
<evidence type="ECO:0000313" key="1">
    <source>
        <dbReference type="EMBL" id="RMS21578.1"/>
    </source>
</evidence>
<gene>
    <name evidence="2" type="ORF">ALP51_200003</name>
    <name evidence="1" type="ORF">ALP70_200214</name>
</gene>
<protein>
    <submittedName>
        <fullName evidence="1">Uncharacterized protein</fullName>
    </submittedName>
</protein>